<dbReference type="SUPFAM" id="SSF53335">
    <property type="entry name" value="S-adenosyl-L-methionine-dependent methyltransferases"/>
    <property type="match status" value="1"/>
</dbReference>
<dbReference type="GO" id="GO:0008168">
    <property type="term" value="F:methyltransferase activity"/>
    <property type="evidence" value="ECO:0007669"/>
    <property type="project" value="UniProtKB-KW"/>
</dbReference>
<dbReference type="Gene3D" id="3.40.50.150">
    <property type="entry name" value="Vaccinia Virus protein VP39"/>
    <property type="match status" value="1"/>
</dbReference>
<keyword evidence="3" id="KW-1185">Reference proteome</keyword>
<gene>
    <name evidence="2" type="ORF">SAMN04488071_1859</name>
</gene>
<dbReference type="InterPro" id="IPR029063">
    <property type="entry name" value="SAM-dependent_MTases_sf"/>
</dbReference>
<evidence type="ECO:0000313" key="2">
    <source>
        <dbReference type="EMBL" id="SDE03296.1"/>
    </source>
</evidence>
<protein>
    <submittedName>
        <fullName evidence="2">Methyltransferase domain-containing protein</fullName>
    </submittedName>
</protein>
<dbReference type="EMBL" id="FNAK01000004">
    <property type="protein sequence ID" value="SDE03296.1"/>
    <property type="molecule type" value="Genomic_DNA"/>
</dbReference>
<organism evidence="2 3">
    <name type="scientific">Kordiimonas lacus</name>
    <dbReference type="NCBI Taxonomy" id="637679"/>
    <lineage>
        <taxon>Bacteria</taxon>
        <taxon>Pseudomonadati</taxon>
        <taxon>Pseudomonadota</taxon>
        <taxon>Alphaproteobacteria</taxon>
        <taxon>Kordiimonadales</taxon>
        <taxon>Kordiimonadaceae</taxon>
        <taxon>Kordiimonas</taxon>
    </lineage>
</organism>
<sequence>MTSREQHWQHVYETKTPNAVSWYQVDPALSLGLIDGLHLPEDAAIVDVGAGASVLVDRLLDCGFKNLTLVDLAASALAHTRDRLGARAAAVKFIPGDVTRLSLGHKVDLWHDRAVLHFLTSADDRARYRGALDAHLKPGGHAIIATFAVGGPEKCSGLPVRQYDAARLMDLLGDGYELVNECFEEHTTPWGSTQAFACFLVRKKAD</sequence>
<dbReference type="InterPro" id="IPR041698">
    <property type="entry name" value="Methyltransf_25"/>
</dbReference>
<dbReference type="Pfam" id="PF13649">
    <property type="entry name" value="Methyltransf_25"/>
    <property type="match status" value="1"/>
</dbReference>
<feature type="domain" description="Methyltransferase" evidence="1">
    <location>
        <begin position="45"/>
        <end position="140"/>
    </location>
</feature>
<dbReference type="OrthoDB" id="9788660at2"/>
<evidence type="ECO:0000313" key="3">
    <source>
        <dbReference type="Proteomes" id="UP000183685"/>
    </source>
</evidence>
<dbReference type="CDD" id="cd02440">
    <property type="entry name" value="AdoMet_MTases"/>
    <property type="match status" value="1"/>
</dbReference>
<proteinExistence type="predicted"/>
<keyword evidence="2" id="KW-0489">Methyltransferase</keyword>
<dbReference type="GO" id="GO:0032259">
    <property type="term" value="P:methylation"/>
    <property type="evidence" value="ECO:0007669"/>
    <property type="project" value="UniProtKB-KW"/>
</dbReference>
<dbReference type="PANTHER" id="PTHR12843:SF5">
    <property type="entry name" value="EEF1A LYSINE METHYLTRANSFERASE 2"/>
    <property type="match status" value="1"/>
</dbReference>
<dbReference type="AlphaFoldDB" id="A0A1G6ZP06"/>
<dbReference type="STRING" id="637679.GCA_001550055_01996"/>
<dbReference type="Proteomes" id="UP000183685">
    <property type="component" value="Unassembled WGS sequence"/>
</dbReference>
<name>A0A1G6ZP06_9PROT</name>
<evidence type="ECO:0000259" key="1">
    <source>
        <dbReference type="Pfam" id="PF13649"/>
    </source>
</evidence>
<keyword evidence="2" id="KW-0808">Transferase</keyword>
<accession>A0A1G6ZP06</accession>
<dbReference type="PANTHER" id="PTHR12843">
    <property type="entry name" value="PROTEIN-LYSINE N-METHYLTRANSFERASE METTL10"/>
    <property type="match status" value="1"/>
</dbReference>
<dbReference type="RefSeq" id="WP_068304464.1">
    <property type="nucleotide sequence ID" value="NZ_FNAK01000004.1"/>
</dbReference>
<reference evidence="2 3" key="1">
    <citation type="submission" date="2016-10" db="EMBL/GenBank/DDBJ databases">
        <authorList>
            <person name="de Groot N.N."/>
        </authorList>
    </citation>
    <scope>NUCLEOTIDE SEQUENCE [LARGE SCALE GENOMIC DNA]</scope>
    <source>
        <strain evidence="2 3">CGMCC 1.9109</strain>
    </source>
</reference>